<protein>
    <submittedName>
        <fullName evidence="2">Uncharacterized protein</fullName>
    </submittedName>
</protein>
<evidence type="ECO:0000313" key="2">
    <source>
        <dbReference type="WBParaSite" id="TMUE_0000001153.1"/>
    </source>
</evidence>
<organism evidence="1 2">
    <name type="scientific">Trichuris muris</name>
    <name type="common">Mouse whipworm</name>
    <dbReference type="NCBI Taxonomy" id="70415"/>
    <lineage>
        <taxon>Eukaryota</taxon>
        <taxon>Metazoa</taxon>
        <taxon>Ecdysozoa</taxon>
        <taxon>Nematoda</taxon>
        <taxon>Enoplea</taxon>
        <taxon>Dorylaimia</taxon>
        <taxon>Trichinellida</taxon>
        <taxon>Trichuridae</taxon>
        <taxon>Trichuris</taxon>
    </lineage>
</organism>
<dbReference type="WBParaSite" id="TMUE_0000001153.1">
    <property type="protein sequence ID" value="TMUE_0000001153.1"/>
    <property type="gene ID" value="WBGene00297063"/>
</dbReference>
<reference evidence="2" key="1">
    <citation type="submission" date="2019-12" db="UniProtKB">
        <authorList>
            <consortium name="WormBaseParasite"/>
        </authorList>
    </citation>
    <scope>IDENTIFICATION</scope>
</reference>
<dbReference type="Proteomes" id="UP000046395">
    <property type="component" value="Unassembled WGS sequence"/>
</dbReference>
<accession>A0A5S6Q1Q7</accession>
<dbReference type="SUPFAM" id="SSF47031">
    <property type="entry name" value="Second domain of FERM"/>
    <property type="match status" value="1"/>
</dbReference>
<dbReference type="InterPro" id="IPR014352">
    <property type="entry name" value="FERM/acyl-CoA-bd_prot_sf"/>
</dbReference>
<proteinExistence type="predicted"/>
<dbReference type="Gene3D" id="1.20.80.10">
    <property type="match status" value="1"/>
</dbReference>
<keyword evidence="1" id="KW-1185">Reference proteome</keyword>
<dbReference type="AlphaFoldDB" id="A0A5S6Q1Q7"/>
<name>A0A5S6Q1Q7_TRIMR</name>
<dbReference type="InterPro" id="IPR035963">
    <property type="entry name" value="FERM_2"/>
</dbReference>
<sequence>MSKAPSIGQAEGQHDDVSALEYSVCPSLFPLPPCVDFIEQSSVHLFYSHLRGLVAAGGLSMNLDIVINLKGLELQMQYDDFKLKKLCIERIGCIWPPPVSLTVGSKAVSSHCWLKRSCGAWLERSGLKGWQNEREYLKIVEKLPSFYTGSEETR</sequence>
<evidence type="ECO:0000313" key="1">
    <source>
        <dbReference type="Proteomes" id="UP000046395"/>
    </source>
</evidence>